<keyword evidence="4" id="KW-1185">Reference proteome</keyword>
<dbReference type="EC" id="2.7.11.1" evidence="1"/>
<dbReference type="Proteomes" id="UP000728032">
    <property type="component" value="Unassembled WGS sequence"/>
</dbReference>
<dbReference type="PROSITE" id="PS00108">
    <property type="entry name" value="PROTEIN_KINASE_ST"/>
    <property type="match status" value="1"/>
</dbReference>
<gene>
    <name evidence="3" type="ORF">ONB1V03_LOCUS1897</name>
</gene>
<dbReference type="AlphaFoldDB" id="A0A7R9QBD5"/>
<dbReference type="SUPFAM" id="SSF56112">
    <property type="entry name" value="Protein kinase-like (PK-like)"/>
    <property type="match status" value="1"/>
</dbReference>
<evidence type="ECO:0000259" key="2">
    <source>
        <dbReference type="PROSITE" id="PS50011"/>
    </source>
</evidence>
<sequence>TGTKIGSRYEVCGQLGHYKEVFTCVDTSDGNRELVVKVERSEDTNRLLSEHKFYTKLSTTPCFDVVIDYLCDLSFRYLVMKPLGPNLYDLYRLEGKEAPDNDHNWRVMFALRYASQMVSRVANCHIRQIIHRDIKPENFVVDAIDEKYLYLIDFNLAKEYTNPLTGHIPYCKRNAAHSVGNVQFLSNNAHAGEQQSRRDDLISVGYSLVWLAKGCLPWSHLSSRKFPMRSDYLRVVGDMKTLCSLDELCGGLPSAFRQYMEYCLRLGFEEQPNYFHLRSLFADCVVSARSETQTQTSLEQAFEDYLTIDSKLDNISPHFKRKVSNIYTKFGTPSPPMICP</sequence>
<dbReference type="EMBL" id="CAJPVJ010000391">
    <property type="protein sequence ID" value="CAG2162299.1"/>
    <property type="molecule type" value="Genomic_DNA"/>
</dbReference>
<name>A0A7R9QBD5_9ACAR</name>
<dbReference type="InterPro" id="IPR000719">
    <property type="entry name" value="Prot_kinase_dom"/>
</dbReference>
<dbReference type="PROSITE" id="PS50011">
    <property type="entry name" value="PROTEIN_KINASE_DOM"/>
    <property type="match status" value="1"/>
</dbReference>
<evidence type="ECO:0000313" key="3">
    <source>
        <dbReference type="EMBL" id="CAD7639288.1"/>
    </source>
</evidence>
<dbReference type="InterPro" id="IPR008271">
    <property type="entry name" value="Ser/Thr_kinase_AS"/>
</dbReference>
<accession>A0A7R9QBD5</accession>
<dbReference type="InterPro" id="IPR050235">
    <property type="entry name" value="CK1_Ser-Thr_kinase"/>
</dbReference>
<feature type="domain" description="Protein kinase" evidence="2">
    <location>
        <begin position="7"/>
        <end position="281"/>
    </location>
</feature>
<reference evidence="3" key="1">
    <citation type="submission" date="2020-11" db="EMBL/GenBank/DDBJ databases">
        <authorList>
            <person name="Tran Van P."/>
        </authorList>
    </citation>
    <scope>NUCLEOTIDE SEQUENCE</scope>
</reference>
<proteinExistence type="predicted"/>
<dbReference type="OrthoDB" id="6511923at2759"/>
<dbReference type="GO" id="GO:0004674">
    <property type="term" value="F:protein serine/threonine kinase activity"/>
    <property type="evidence" value="ECO:0007669"/>
    <property type="project" value="UniProtKB-EC"/>
</dbReference>
<protein>
    <recommendedName>
        <fullName evidence="1">non-specific serine/threonine protein kinase</fullName>
        <ecNumber evidence="1">2.7.11.1</ecNumber>
    </recommendedName>
</protein>
<dbReference type="GO" id="GO:0005524">
    <property type="term" value="F:ATP binding"/>
    <property type="evidence" value="ECO:0007669"/>
    <property type="project" value="InterPro"/>
</dbReference>
<evidence type="ECO:0000256" key="1">
    <source>
        <dbReference type="ARBA" id="ARBA00012513"/>
    </source>
</evidence>
<feature type="non-terminal residue" evidence="3">
    <location>
        <position position="1"/>
    </location>
</feature>
<dbReference type="InterPro" id="IPR011009">
    <property type="entry name" value="Kinase-like_dom_sf"/>
</dbReference>
<dbReference type="Pfam" id="PF00069">
    <property type="entry name" value="Pkinase"/>
    <property type="match status" value="1"/>
</dbReference>
<dbReference type="PANTHER" id="PTHR11909">
    <property type="entry name" value="CASEIN KINASE-RELATED"/>
    <property type="match status" value="1"/>
</dbReference>
<dbReference type="SMART" id="SM00220">
    <property type="entry name" value="S_TKc"/>
    <property type="match status" value="1"/>
</dbReference>
<dbReference type="Gene3D" id="1.10.510.10">
    <property type="entry name" value="Transferase(Phosphotransferase) domain 1"/>
    <property type="match status" value="1"/>
</dbReference>
<evidence type="ECO:0000313" key="4">
    <source>
        <dbReference type="Proteomes" id="UP000728032"/>
    </source>
</evidence>
<organism evidence="3">
    <name type="scientific">Oppiella nova</name>
    <dbReference type="NCBI Taxonomy" id="334625"/>
    <lineage>
        <taxon>Eukaryota</taxon>
        <taxon>Metazoa</taxon>
        <taxon>Ecdysozoa</taxon>
        <taxon>Arthropoda</taxon>
        <taxon>Chelicerata</taxon>
        <taxon>Arachnida</taxon>
        <taxon>Acari</taxon>
        <taxon>Acariformes</taxon>
        <taxon>Sarcoptiformes</taxon>
        <taxon>Oribatida</taxon>
        <taxon>Brachypylina</taxon>
        <taxon>Oppioidea</taxon>
        <taxon>Oppiidae</taxon>
        <taxon>Oppiella</taxon>
    </lineage>
</organism>
<dbReference type="EMBL" id="OC915216">
    <property type="protein sequence ID" value="CAD7639288.1"/>
    <property type="molecule type" value="Genomic_DNA"/>
</dbReference>